<accession>A0A8S2Y9X0</accession>
<evidence type="ECO:0000313" key="1">
    <source>
        <dbReference type="EMBL" id="CAF4548598.1"/>
    </source>
</evidence>
<protein>
    <submittedName>
        <fullName evidence="1">Uncharacterized protein</fullName>
    </submittedName>
</protein>
<sequence>MSIQISSNGTNMYRLCTKTCILSTSYQIQDLSDSTKCNFNDLRTVDPSTLPTKTFIQARLEYMRISSGVDISAEACHCTGQCATKHCPCKAKKVKYGTKCHSSKKIVCSNV</sequence>
<comment type="caution">
    <text evidence="1">The sequence shown here is derived from an EMBL/GenBank/DDBJ whole genome shotgun (WGS) entry which is preliminary data.</text>
</comment>
<reference evidence="1" key="1">
    <citation type="submission" date="2021-02" db="EMBL/GenBank/DDBJ databases">
        <authorList>
            <person name="Nowell W R."/>
        </authorList>
    </citation>
    <scope>NUCLEOTIDE SEQUENCE</scope>
</reference>
<dbReference type="AlphaFoldDB" id="A0A8S2Y9X0"/>
<gene>
    <name evidence="1" type="ORF">TMI583_LOCUS49582</name>
</gene>
<dbReference type="EMBL" id="CAJOBA010109392">
    <property type="protein sequence ID" value="CAF4548598.1"/>
    <property type="molecule type" value="Genomic_DNA"/>
</dbReference>
<name>A0A8S2Y9X0_9BILA</name>
<dbReference type="Proteomes" id="UP000682733">
    <property type="component" value="Unassembled WGS sequence"/>
</dbReference>
<organism evidence="1 2">
    <name type="scientific">Didymodactylos carnosus</name>
    <dbReference type="NCBI Taxonomy" id="1234261"/>
    <lineage>
        <taxon>Eukaryota</taxon>
        <taxon>Metazoa</taxon>
        <taxon>Spiralia</taxon>
        <taxon>Gnathifera</taxon>
        <taxon>Rotifera</taxon>
        <taxon>Eurotatoria</taxon>
        <taxon>Bdelloidea</taxon>
        <taxon>Philodinida</taxon>
        <taxon>Philodinidae</taxon>
        <taxon>Didymodactylos</taxon>
    </lineage>
</organism>
<evidence type="ECO:0000313" key="2">
    <source>
        <dbReference type="Proteomes" id="UP000682733"/>
    </source>
</evidence>
<proteinExistence type="predicted"/>